<name>A0A972VVT9_9GAMM</name>
<dbReference type="InterPro" id="IPR041726">
    <property type="entry name" value="ACAD10_11_N"/>
</dbReference>
<accession>A0A972VVT9</accession>
<proteinExistence type="predicted"/>
<comment type="caution">
    <text evidence="2">The sequence shown here is derived from an EMBL/GenBank/DDBJ whole genome shotgun (WGS) entry which is preliminary data.</text>
</comment>
<dbReference type="AlphaFoldDB" id="A0A972VVT9"/>
<dbReference type="PANTHER" id="PTHR21310">
    <property type="entry name" value="AMINOGLYCOSIDE PHOSPHOTRANSFERASE-RELATED-RELATED"/>
    <property type="match status" value="1"/>
</dbReference>
<evidence type="ECO:0000313" key="3">
    <source>
        <dbReference type="Proteomes" id="UP000754644"/>
    </source>
</evidence>
<dbReference type="EMBL" id="JABMOJ010000280">
    <property type="protein sequence ID" value="NQV65194.1"/>
    <property type="molecule type" value="Genomic_DNA"/>
</dbReference>
<protein>
    <submittedName>
        <fullName evidence="2">Phosphotransferase family protein</fullName>
    </submittedName>
</protein>
<dbReference type="InterPro" id="IPR051678">
    <property type="entry name" value="AGP_Transferase"/>
</dbReference>
<feature type="domain" description="Aminoglycoside phosphotransferase" evidence="1">
    <location>
        <begin position="20"/>
        <end position="103"/>
    </location>
</feature>
<dbReference type="Gene3D" id="3.90.1200.10">
    <property type="match status" value="1"/>
</dbReference>
<evidence type="ECO:0000313" key="2">
    <source>
        <dbReference type="EMBL" id="NQV65194.1"/>
    </source>
</evidence>
<organism evidence="2 3">
    <name type="scientific">SAR86 cluster bacterium</name>
    <dbReference type="NCBI Taxonomy" id="2030880"/>
    <lineage>
        <taxon>Bacteria</taxon>
        <taxon>Pseudomonadati</taxon>
        <taxon>Pseudomonadota</taxon>
        <taxon>Gammaproteobacteria</taxon>
        <taxon>SAR86 cluster</taxon>
    </lineage>
</organism>
<dbReference type="SUPFAM" id="SSF56112">
    <property type="entry name" value="Protein kinase-like (PK-like)"/>
    <property type="match status" value="1"/>
</dbReference>
<dbReference type="CDD" id="cd05154">
    <property type="entry name" value="ACAD10_11_N-like"/>
    <property type="match status" value="1"/>
</dbReference>
<dbReference type="Proteomes" id="UP000754644">
    <property type="component" value="Unassembled WGS sequence"/>
</dbReference>
<dbReference type="InterPro" id="IPR011009">
    <property type="entry name" value="Kinase-like_dom_sf"/>
</dbReference>
<dbReference type="PANTHER" id="PTHR21310:SF57">
    <property type="entry name" value="BLR2944 PROTEIN"/>
    <property type="match status" value="1"/>
</dbReference>
<sequence>MPENCASEQLAYWAKVITEDAMHPQPIAAAAIRWLRRNLPPPPQKLAVVHGDYRSGNFLFEPDGAITAILDWEMCHLGDPLEDLAWSLDPLWCWESPALAGRLLPPSEAIAIWEKSSGLRVDPQHLTWWRVFASLKGLAIWISSTENFQNGESQAAILAMAGWMMTDRQNRILLDYLSVHSKHEFGGDL</sequence>
<evidence type="ECO:0000259" key="1">
    <source>
        <dbReference type="Pfam" id="PF01636"/>
    </source>
</evidence>
<dbReference type="Pfam" id="PF01636">
    <property type="entry name" value="APH"/>
    <property type="match status" value="1"/>
</dbReference>
<gene>
    <name evidence="2" type="ORF">HQ497_07505</name>
</gene>
<reference evidence="2" key="1">
    <citation type="submission" date="2020-05" db="EMBL/GenBank/DDBJ databases">
        <title>Sulfur intermediates as new biogeochemical hubs in an aquatic model microbial ecosystem.</title>
        <authorList>
            <person name="Vigneron A."/>
        </authorList>
    </citation>
    <scope>NUCLEOTIDE SEQUENCE</scope>
    <source>
        <strain evidence="2">Bin.250</strain>
    </source>
</reference>
<dbReference type="InterPro" id="IPR002575">
    <property type="entry name" value="Aminoglycoside_PTrfase"/>
</dbReference>